<dbReference type="GO" id="GO:0046872">
    <property type="term" value="F:metal ion binding"/>
    <property type="evidence" value="ECO:0007669"/>
    <property type="project" value="UniProtKB-KW"/>
</dbReference>
<name>A0A1B0F9N4_GLOMM</name>
<dbReference type="EC" id="2.1.1.64" evidence="5"/>
<keyword evidence="9" id="KW-1185">Reference proteome</keyword>
<dbReference type="GO" id="GO:0032259">
    <property type="term" value="P:methylation"/>
    <property type="evidence" value="ECO:0007669"/>
    <property type="project" value="UniProtKB-KW"/>
</dbReference>
<feature type="binding site" evidence="5">
    <location>
        <position position="117"/>
    </location>
    <ligand>
        <name>S-adenosyl-L-methionine</name>
        <dbReference type="ChEBI" id="CHEBI:59789"/>
    </ligand>
</feature>
<feature type="region of interest" description="Disordered" evidence="6">
    <location>
        <begin position="35"/>
        <end position="55"/>
    </location>
</feature>
<dbReference type="InterPro" id="IPR013216">
    <property type="entry name" value="Methyltransf_11"/>
</dbReference>
<evidence type="ECO:0000313" key="8">
    <source>
        <dbReference type="EnsemblMetazoa" id="GMOY000202-PA"/>
    </source>
</evidence>
<feature type="domain" description="Methyltransferase type 11" evidence="7">
    <location>
        <begin position="114"/>
        <end position="214"/>
    </location>
</feature>
<dbReference type="PANTHER" id="PTHR43464:SF19">
    <property type="entry name" value="UBIQUINONE BIOSYNTHESIS O-METHYLTRANSFERASE, MITOCHONDRIAL"/>
    <property type="match status" value="1"/>
</dbReference>
<feature type="binding site" evidence="5">
    <location>
        <position position="83"/>
    </location>
    <ligand>
        <name>S-adenosyl-L-methionine</name>
        <dbReference type="ChEBI" id="CHEBI:59789"/>
    </ligand>
</feature>
<dbReference type="Proteomes" id="UP000092444">
    <property type="component" value="Unassembled WGS sequence"/>
</dbReference>
<dbReference type="GO" id="GO:0061542">
    <property type="term" value="F:3-demethylubiquinol 3-O-methyltransferase activity"/>
    <property type="evidence" value="ECO:0007669"/>
    <property type="project" value="UniProtKB-UniRule"/>
</dbReference>
<dbReference type="Pfam" id="PF08241">
    <property type="entry name" value="Methyltransf_11"/>
    <property type="match status" value="2"/>
</dbReference>
<keyword evidence="2 5" id="KW-0808">Transferase</keyword>
<evidence type="ECO:0000256" key="3">
    <source>
        <dbReference type="ARBA" id="ARBA00022688"/>
    </source>
</evidence>
<evidence type="ECO:0000256" key="1">
    <source>
        <dbReference type="ARBA" id="ARBA00022603"/>
    </source>
</evidence>
<feature type="binding site" evidence="5">
    <location>
        <position position="405"/>
    </location>
    <ligand>
        <name>S-adenosyl-L-methionine</name>
        <dbReference type="ChEBI" id="CHEBI:59789"/>
    </ligand>
</feature>
<evidence type="ECO:0000313" key="9">
    <source>
        <dbReference type="Proteomes" id="UP000092444"/>
    </source>
</evidence>
<dbReference type="InterPro" id="IPR029063">
    <property type="entry name" value="SAM-dependent_MTases_sf"/>
</dbReference>
<dbReference type="NCBIfam" id="TIGR01983">
    <property type="entry name" value="UbiG"/>
    <property type="match status" value="2"/>
</dbReference>
<feature type="binding site" evidence="5">
    <location>
        <position position="476"/>
    </location>
    <ligand>
        <name>Mg(2+)</name>
        <dbReference type="ChEBI" id="CHEBI:18420"/>
    </ligand>
</feature>
<sequence>MSTYIAQCQRQTSLACRGNGIRCFARIDGIRENVSKNHTLPAEPQKRLSDHTNRDVQHHSNKAENWWDLDGPMKGLHRMNLLRVPFIRDGLVARGSVDSKLINTNKVLQNQQILEVGCGGGILTEQLARLNAKITGIDLSYVLINVAREHLKQEANARLLDNITYKTESIEVHMEDKKNFYDAVIISEVLEHIDDKESFLNACVQCLKPGGSIFVTTLNQTVRMWIVGVLIAEYVLGFIPIGTHHWKYMISPLNVQKILDTMGCRTILVNGWMYQYRQGVWRKINSTSMVYAMQAIKTQALQKLSLNYGRYRVRFYNAVIDNIRETASAPDVTQAMSDVAKREVQHHSNLADEWWNVNGPLQALHSLNSIRVPFIRDGLIARGSIDAKAVSTTHVLENQQILEVGCGGGILTEQLARLDAKITGIDLSDVLINVAREHLQQESNARLLENITYKIEPIEIHMKDKCNFYDAVVISEVLEHIDDKVAFLTACVQCVKPGGSVFITTLNQTIPMWVGGILIGEYVVNAAPKGTHRWEQLISPLNVQRILDTMGCQTILVNGSIYEFWRNSWRWINSTSMCYALQAIKTGSF</sequence>
<comment type="function">
    <text evidence="5">O-methyltransferase required for two non-consecutive steps during ubiquinone biosynthesis. Catalyzes the 2 O-methylation of 3,4-dihydroxy-5-(all-trans-polyprenyl)benzoic acid into 4-hydroxy-3-methoxy-5-(all-trans-polyprenyl)benzoic acid. Also catalyzes the last step of ubiquinone biosynthesis by mediating methylation of 3-demethylubiquinone into ubiquinone. Also able to mediate the methylation of 3-demethylubiquinol into ubiquinol.</text>
</comment>
<dbReference type="PANTHER" id="PTHR43464">
    <property type="entry name" value="METHYLTRANSFERASE"/>
    <property type="match status" value="1"/>
</dbReference>
<comment type="catalytic activity">
    <reaction evidence="5">
        <text>a 3-demethylubiquinol + S-adenosyl-L-methionine = a ubiquinol + S-adenosyl-L-homocysteine + H(+)</text>
        <dbReference type="Rhea" id="RHEA:44380"/>
        <dbReference type="Rhea" id="RHEA-COMP:9566"/>
        <dbReference type="Rhea" id="RHEA-COMP:10914"/>
        <dbReference type="ChEBI" id="CHEBI:15378"/>
        <dbReference type="ChEBI" id="CHEBI:17976"/>
        <dbReference type="ChEBI" id="CHEBI:57856"/>
        <dbReference type="ChEBI" id="CHEBI:59789"/>
        <dbReference type="ChEBI" id="CHEBI:84422"/>
        <dbReference type="EC" id="2.1.1.64"/>
    </reaction>
</comment>
<dbReference type="InterPro" id="IPR010233">
    <property type="entry name" value="UbiG_MeTrfase"/>
</dbReference>
<dbReference type="HAMAP" id="MF_00472">
    <property type="entry name" value="UbiG"/>
    <property type="match status" value="2"/>
</dbReference>
<dbReference type="EnsemblMetazoa" id="GMOY000202-RA">
    <property type="protein sequence ID" value="GMOY000202-PA"/>
    <property type="gene ID" value="GMOY000202"/>
</dbReference>
<evidence type="ECO:0000256" key="5">
    <source>
        <dbReference type="HAMAP-Rule" id="MF_03190"/>
    </source>
</evidence>
<evidence type="ECO:0000256" key="6">
    <source>
        <dbReference type="SAM" id="MobiDB-lite"/>
    </source>
</evidence>
<dbReference type="EMBL" id="CCAG010005373">
    <property type="status" value="NOT_ANNOTATED_CDS"/>
    <property type="molecule type" value="Genomic_DNA"/>
</dbReference>
<feature type="binding site" evidence="5">
    <location>
        <position position="188"/>
    </location>
    <ligand>
        <name>Mg(2+)</name>
        <dbReference type="ChEBI" id="CHEBI:18420"/>
    </ligand>
</feature>
<comment type="pathway">
    <text evidence="5">Cofactor biosynthesis; ubiquinone biosynthesis.</text>
</comment>
<evidence type="ECO:0000259" key="7">
    <source>
        <dbReference type="Pfam" id="PF08241"/>
    </source>
</evidence>
<comment type="cofactor">
    <cofactor evidence="5">
        <name>Mg(2+)</name>
        <dbReference type="ChEBI" id="CHEBI:18420"/>
    </cofactor>
</comment>
<feature type="binding site" evidence="5">
    <location>
        <position position="426"/>
    </location>
    <ligand>
        <name>S-adenosyl-L-methionine</name>
        <dbReference type="ChEBI" id="CHEBI:59789"/>
    </ligand>
</feature>
<dbReference type="SUPFAM" id="SSF53335">
    <property type="entry name" value="S-adenosyl-L-methionine-dependent methyltransferases"/>
    <property type="match status" value="2"/>
</dbReference>
<evidence type="ECO:0000256" key="4">
    <source>
        <dbReference type="ARBA" id="ARBA00022691"/>
    </source>
</evidence>
<dbReference type="AlphaFoldDB" id="A0A1B0F9N4"/>
<feature type="binding site" evidence="5">
    <location>
        <position position="187"/>
    </location>
    <ligand>
        <name>S-adenosyl-L-methionine</name>
        <dbReference type="ChEBI" id="CHEBI:59789"/>
    </ligand>
</feature>
<feature type="binding site" evidence="5">
    <location>
        <position position="475"/>
    </location>
    <ligand>
        <name>S-adenosyl-L-methionine</name>
        <dbReference type="ChEBI" id="CHEBI:59789"/>
    </ligand>
</feature>
<dbReference type="GO" id="GO:0010420">
    <property type="term" value="F:polyprenyldihydroxybenzoate methyltransferase activity"/>
    <property type="evidence" value="ECO:0007669"/>
    <property type="project" value="UniProtKB-UniRule"/>
</dbReference>
<dbReference type="GO" id="GO:0031314">
    <property type="term" value="C:extrinsic component of mitochondrial inner membrane"/>
    <property type="evidence" value="ECO:0007669"/>
    <property type="project" value="UniProtKB-UniRule"/>
</dbReference>
<keyword evidence="5" id="KW-0999">Mitochondrion inner membrane</keyword>
<keyword evidence="1 5" id="KW-0489">Methyltransferase</keyword>
<feature type="binding site" evidence="5">
    <location>
        <position position="480"/>
    </location>
    <ligand>
        <name>Mg(2+)</name>
        <dbReference type="ChEBI" id="CHEBI:18420"/>
    </ligand>
</feature>
<feature type="binding site" evidence="5">
    <location>
        <position position="138"/>
    </location>
    <ligand>
        <name>S-adenosyl-L-methionine</name>
        <dbReference type="ChEBI" id="CHEBI:59789"/>
    </ligand>
</feature>
<keyword evidence="5" id="KW-0479">Metal-binding</keyword>
<keyword evidence="4 5" id="KW-0949">S-adenosyl-L-methionine</keyword>
<dbReference type="GO" id="GO:0120537">
    <property type="term" value="F:3-demethylubiquinone 3-O-methyltransferase activity"/>
    <property type="evidence" value="ECO:0007669"/>
    <property type="project" value="RHEA"/>
</dbReference>
<feature type="compositionally biased region" description="Basic and acidic residues" evidence="6">
    <location>
        <begin position="44"/>
        <end position="55"/>
    </location>
</feature>
<reference evidence="8" key="1">
    <citation type="submission" date="2020-05" db="UniProtKB">
        <authorList>
            <consortium name="EnsemblMetazoa"/>
        </authorList>
    </citation>
    <scope>IDENTIFICATION</scope>
    <source>
        <strain evidence="8">Yale</strain>
    </source>
</reference>
<dbReference type="EC" id="2.1.1.114" evidence="5"/>
<keyword evidence="3 5" id="KW-0831">Ubiquinone biosynthesis</keyword>
<keyword evidence="5" id="KW-0472">Membrane</keyword>
<dbReference type="STRING" id="37546.A0A1B0F9N4"/>
<evidence type="ECO:0000256" key="2">
    <source>
        <dbReference type="ARBA" id="ARBA00022679"/>
    </source>
</evidence>
<gene>
    <name evidence="5" type="primary">coq3</name>
</gene>
<organism evidence="8 9">
    <name type="scientific">Glossina morsitans morsitans</name>
    <name type="common">Savannah tsetse fly</name>
    <dbReference type="NCBI Taxonomy" id="37546"/>
    <lineage>
        <taxon>Eukaryota</taxon>
        <taxon>Metazoa</taxon>
        <taxon>Ecdysozoa</taxon>
        <taxon>Arthropoda</taxon>
        <taxon>Hexapoda</taxon>
        <taxon>Insecta</taxon>
        <taxon>Pterygota</taxon>
        <taxon>Neoptera</taxon>
        <taxon>Endopterygota</taxon>
        <taxon>Diptera</taxon>
        <taxon>Brachycera</taxon>
        <taxon>Muscomorpha</taxon>
        <taxon>Hippoboscoidea</taxon>
        <taxon>Glossinidae</taxon>
        <taxon>Glossina</taxon>
    </lineage>
</organism>
<dbReference type="UniPathway" id="UPA00232"/>
<keyword evidence="5" id="KW-0460">Magnesium</keyword>
<feature type="binding site" evidence="5">
    <location>
        <position position="371"/>
    </location>
    <ligand>
        <name>S-adenosyl-L-methionine</name>
        <dbReference type="ChEBI" id="CHEBI:59789"/>
    </ligand>
</feature>
<feature type="binding site" evidence="5">
    <location>
        <position position="192"/>
    </location>
    <ligand>
        <name>Mg(2+)</name>
        <dbReference type="ChEBI" id="CHEBI:18420"/>
    </ligand>
</feature>
<feature type="binding site" evidence="5">
    <location>
        <position position="479"/>
    </location>
    <ligand>
        <name>Mg(2+)</name>
        <dbReference type="ChEBI" id="CHEBI:18420"/>
    </ligand>
</feature>
<keyword evidence="5" id="KW-0496">Mitochondrion</keyword>
<dbReference type="VEuPathDB" id="VectorBase:GMOY000202"/>
<comment type="subcellular location">
    <subcellularLocation>
        <location evidence="5">Mitochondrion inner membrane</location>
        <topology evidence="5">Peripheral membrane protein</topology>
        <orientation evidence="5">Matrix side</orientation>
    </subcellularLocation>
</comment>
<comment type="similarity">
    <text evidence="5">Belongs to the class I-like SAM-binding methyltransferase superfamily. UbiG/COQ3 family.</text>
</comment>
<feature type="binding site" evidence="5">
    <location>
        <position position="191"/>
    </location>
    <ligand>
        <name>Mg(2+)</name>
        <dbReference type="ChEBI" id="CHEBI:18420"/>
    </ligand>
</feature>
<comment type="catalytic activity">
    <reaction evidence="5">
        <text>a 3-demethylubiquinone + S-adenosyl-L-methionine = a ubiquinone + S-adenosyl-L-homocysteine</text>
        <dbReference type="Rhea" id="RHEA:81215"/>
        <dbReference type="Rhea" id="RHEA-COMP:9565"/>
        <dbReference type="Rhea" id="RHEA-COMP:19654"/>
        <dbReference type="ChEBI" id="CHEBI:16389"/>
        <dbReference type="ChEBI" id="CHEBI:57856"/>
        <dbReference type="ChEBI" id="CHEBI:59789"/>
        <dbReference type="ChEBI" id="CHEBI:231825"/>
    </reaction>
</comment>
<comment type="catalytic activity">
    <reaction evidence="5">
        <text>a 3,4-dihydroxy-5-(all-trans-polyprenyl)benzoate + S-adenosyl-L-methionine = a 4-hydroxy-3-methoxy-5-(all-trans-polyprenyl)benzoate + S-adenosyl-L-homocysteine + H(+)</text>
        <dbReference type="Rhea" id="RHEA:44452"/>
        <dbReference type="Rhea" id="RHEA-COMP:10930"/>
        <dbReference type="Rhea" id="RHEA-COMP:10931"/>
        <dbReference type="ChEBI" id="CHEBI:15378"/>
        <dbReference type="ChEBI" id="CHEBI:57856"/>
        <dbReference type="ChEBI" id="CHEBI:59789"/>
        <dbReference type="ChEBI" id="CHEBI:64694"/>
        <dbReference type="ChEBI" id="CHEBI:84443"/>
        <dbReference type="EC" id="2.1.1.114"/>
    </reaction>
</comment>
<dbReference type="CDD" id="cd02440">
    <property type="entry name" value="AdoMet_MTases"/>
    <property type="match status" value="2"/>
</dbReference>
<protein>
    <recommendedName>
        <fullName evidence="5">Ubiquinone biosynthesis O-methyltransferase, mitochondrial</fullName>
    </recommendedName>
    <alternativeName>
        <fullName evidence="5">3-demethylubiquinol 3-O-methyltransferase</fullName>
        <ecNumber evidence="5">2.1.1.64</ecNumber>
    </alternativeName>
    <alternativeName>
        <fullName evidence="5">3-demethylubiquinone 3-O-methyltransferase</fullName>
        <ecNumber evidence="5">2.1.1.-</ecNumber>
    </alternativeName>
    <alternativeName>
        <fullName evidence="5">Polyprenyldihydroxybenzoate methyltransferase</fullName>
        <ecNumber evidence="5">2.1.1.114</ecNumber>
    </alternativeName>
</protein>
<accession>A0A1B0F9N4</accession>
<comment type="subunit">
    <text evidence="5">Component of a multi-subunit COQ enzyme complex.</text>
</comment>
<dbReference type="Gene3D" id="3.40.50.150">
    <property type="entry name" value="Vaccinia Virus protein VP39"/>
    <property type="match status" value="2"/>
</dbReference>
<dbReference type="EC" id="2.1.1.-" evidence="5"/>
<feature type="domain" description="Methyltransferase type 11" evidence="7">
    <location>
        <begin position="402"/>
        <end position="503"/>
    </location>
</feature>
<proteinExistence type="inferred from homology"/>